<dbReference type="AlphaFoldDB" id="A0A834TNN0"/>
<evidence type="ECO:0000313" key="1">
    <source>
        <dbReference type="EMBL" id="KAF7825090.1"/>
    </source>
</evidence>
<name>A0A834TNN0_9FABA</name>
<dbReference type="EMBL" id="JAAIUW010000006">
    <property type="protein sequence ID" value="KAF7825090.1"/>
    <property type="molecule type" value="Genomic_DNA"/>
</dbReference>
<protein>
    <submittedName>
        <fullName evidence="1">Delta(24)-sterol reductase-like</fullName>
    </submittedName>
</protein>
<accession>A0A834TNN0</accession>
<reference evidence="1" key="1">
    <citation type="submission" date="2020-09" db="EMBL/GenBank/DDBJ databases">
        <title>Genome-Enabled Discovery of Anthraquinone Biosynthesis in Senna tora.</title>
        <authorList>
            <person name="Kang S.-H."/>
            <person name="Pandey R.P."/>
            <person name="Lee C.-M."/>
            <person name="Sim J.-S."/>
            <person name="Jeong J.-T."/>
            <person name="Choi B.-S."/>
            <person name="Jung M."/>
            <person name="Ginzburg D."/>
            <person name="Zhao K."/>
            <person name="Won S.Y."/>
            <person name="Oh T.-J."/>
            <person name="Yu Y."/>
            <person name="Kim N.-H."/>
            <person name="Lee O.R."/>
            <person name="Lee T.-H."/>
            <person name="Bashyal P."/>
            <person name="Kim T.-S."/>
            <person name="Lee W.-H."/>
            <person name="Kawkins C."/>
            <person name="Kim C.-K."/>
            <person name="Kim J.S."/>
            <person name="Ahn B.O."/>
            <person name="Rhee S.Y."/>
            <person name="Sohng J.K."/>
        </authorList>
    </citation>
    <scope>NUCLEOTIDE SEQUENCE</scope>
    <source>
        <tissue evidence="1">Leaf</tissue>
    </source>
</reference>
<evidence type="ECO:0000313" key="2">
    <source>
        <dbReference type="Proteomes" id="UP000634136"/>
    </source>
</evidence>
<gene>
    <name evidence="1" type="ORF">G2W53_016254</name>
</gene>
<dbReference type="Proteomes" id="UP000634136">
    <property type="component" value="Unassembled WGS sequence"/>
</dbReference>
<comment type="caution">
    <text evidence="1">The sequence shown here is derived from an EMBL/GenBank/DDBJ whole genome shotgun (WGS) entry which is preliminary data.</text>
</comment>
<proteinExistence type="predicted"/>
<organism evidence="1 2">
    <name type="scientific">Senna tora</name>
    <dbReference type="NCBI Taxonomy" id="362788"/>
    <lineage>
        <taxon>Eukaryota</taxon>
        <taxon>Viridiplantae</taxon>
        <taxon>Streptophyta</taxon>
        <taxon>Embryophyta</taxon>
        <taxon>Tracheophyta</taxon>
        <taxon>Spermatophyta</taxon>
        <taxon>Magnoliopsida</taxon>
        <taxon>eudicotyledons</taxon>
        <taxon>Gunneridae</taxon>
        <taxon>Pentapetalae</taxon>
        <taxon>rosids</taxon>
        <taxon>fabids</taxon>
        <taxon>Fabales</taxon>
        <taxon>Fabaceae</taxon>
        <taxon>Caesalpinioideae</taxon>
        <taxon>Cassia clade</taxon>
        <taxon>Senna</taxon>
    </lineage>
</organism>
<sequence>MPLKDMEAEKWNMGTPNNGEIVVVWRYLCARTAEPQLKFLAYSRSANNGQVEWAQWKAKLMVAFGEMKWLFEHQASATLLIMTEAYLAICDSGDCCNLPTTGNKGDERRNCLQGECAHILAKEKRAIFKGESLAESFLLGFNAITEQSDISFRRACKR</sequence>
<keyword evidence="2" id="KW-1185">Reference proteome</keyword>